<feature type="domain" description="Thioredoxin" evidence="3">
    <location>
        <begin position="1"/>
        <end position="117"/>
    </location>
</feature>
<keyword evidence="5" id="KW-1185">Reference proteome</keyword>
<sequence length="126" mass="13653">MSDSASVVEIKTMDALKELFANNTYVAIDFYATWCPPCKMISPVFEKLATANGVPSVFALAKINVDELREAAAAYNITAMPTFLFFKEGQQVAVNGNKMVRGADVHSLTSALEKMGGLAKKRTAEL</sequence>
<comment type="caution">
    <text evidence="4">The sequence shown here is derived from an EMBL/GenBank/DDBJ whole genome shotgun (WGS) entry which is preliminary data.</text>
</comment>
<gene>
    <name evidence="4" type="ORF">CFO_g2264</name>
</gene>
<evidence type="ECO:0000256" key="2">
    <source>
        <dbReference type="ARBA" id="ARBA00023157"/>
    </source>
</evidence>
<reference evidence="4 5" key="1">
    <citation type="submission" date="2015-04" db="EMBL/GenBank/DDBJ databases">
        <title>Genome sequence of Ceratocystis platani, a major pathogen of plane trees.</title>
        <authorList>
            <person name="Belbahri L."/>
        </authorList>
    </citation>
    <scope>NUCLEOTIDE SEQUENCE [LARGE SCALE GENOMIC DNA]</scope>
    <source>
        <strain evidence="4 5">CFO</strain>
    </source>
</reference>
<dbReference type="Proteomes" id="UP000034841">
    <property type="component" value="Unassembled WGS sequence"/>
</dbReference>
<dbReference type="PROSITE" id="PS51352">
    <property type="entry name" value="THIOREDOXIN_2"/>
    <property type="match status" value="1"/>
</dbReference>
<dbReference type="Gene3D" id="3.40.30.10">
    <property type="entry name" value="Glutaredoxin"/>
    <property type="match status" value="1"/>
</dbReference>
<dbReference type="Pfam" id="PF00085">
    <property type="entry name" value="Thioredoxin"/>
    <property type="match status" value="1"/>
</dbReference>
<dbReference type="InterPro" id="IPR013766">
    <property type="entry name" value="Thioredoxin_domain"/>
</dbReference>
<protein>
    <submittedName>
        <fullName evidence="4">Thioredoxin-like protein</fullName>
    </submittedName>
</protein>
<dbReference type="CDD" id="cd02947">
    <property type="entry name" value="TRX_family"/>
    <property type="match status" value="1"/>
</dbReference>
<accession>A0A0F8BS11</accession>
<evidence type="ECO:0000313" key="4">
    <source>
        <dbReference type="EMBL" id="KKF95358.1"/>
    </source>
</evidence>
<dbReference type="PANTHER" id="PTHR46115">
    <property type="entry name" value="THIOREDOXIN-LIKE PROTEIN 1"/>
    <property type="match status" value="1"/>
</dbReference>
<keyword evidence="2" id="KW-1015">Disulfide bond</keyword>
<dbReference type="AlphaFoldDB" id="A0A0F8BS11"/>
<dbReference type="EMBL" id="LBBL01000099">
    <property type="protein sequence ID" value="KKF95358.1"/>
    <property type="molecule type" value="Genomic_DNA"/>
</dbReference>
<evidence type="ECO:0000313" key="5">
    <source>
        <dbReference type="Proteomes" id="UP000034841"/>
    </source>
</evidence>
<organism evidence="4 5">
    <name type="scientific">Ceratocystis fimbriata f. sp. platani</name>
    <dbReference type="NCBI Taxonomy" id="88771"/>
    <lineage>
        <taxon>Eukaryota</taxon>
        <taxon>Fungi</taxon>
        <taxon>Dikarya</taxon>
        <taxon>Ascomycota</taxon>
        <taxon>Pezizomycotina</taxon>
        <taxon>Sordariomycetes</taxon>
        <taxon>Hypocreomycetidae</taxon>
        <taxon>Microascales</taxon>
        <taxon>Ceratocystidaceae</taxon>
        <taxon>Ceratocystis</taxon>
    </lineage>
</organism>
<dbReference type="OrthoDB" id="19690at2759"/>
<dbReference type="SUPFAM" id="SSF52833">
    <property type="entry name" value="Thioredoxin-like"/>
    <property type="match status" value="1"/>
</dbReference>
<comment type="similarity">
    <text evidence="1">Belongs to the thioredoxin family.</text>
</comment>
<dbReference type="PRINTS" id="PR00421">
    <property type="entry name" value="THIOREDOXIN"/>
</dbReference>
<name>A0A0F8BS11_CERFI</name>
<evidence type="ECO:0000256" key="1">
    <source>
        <dbReference type="ARBA" id="ARBA00008987"/>
    </source>
</evidence>
<proteinExistence type="inferred from homology"/>
<evidence type="ECO:0000259" key="3">
    <source>
        <dbReference type="PROSITE" id="PS51352"/>
    </source>
</evidence>
<dbReference type="InterPro" id="IPR036249">
    <property type="entry name" value="Thioredoxin-like_sf"/>
</dbReference>